<dbReference type="EMBL" id="MU858261">
    <property type="protein sequence ID" value="KAK4208047.1"/>
    <property type="molecule type" value="Genomic_DNA"/>
</dbReference>
<protein>
    <submittedName>
        <fullName evidence="1">Uncharacterized protein</fullName>
    </submittedName>
</protein>
<reference evidence="1" key="2">
    <citation type="submission" date="2023-05" db="EMBL/GenBank/DDBJ databases">
        <authorList>
            <consortium name="Lawrence Berkeley National Laboratory"/>
            <person name="Steindorff A."/>
            <person name="Hensen N."/>
            <person name="Bonometti L."/>
            <person name="Westerberg I."/>
            <person name="Brannstrom I.O."/>
            <person name="Guillou S."/>
            <person name="Cros-Aarteil S."/>
            <person name="Calhoun S."/>
            <person name="Haridas S."/>
            <person name="Kuo A."/>
            <person name="Mondo S."/>
            <person name="Pangilinan J."/>
            <person name="Riley R."/>
            <person name="Labutti K."/>
            <person name="Andreopoulos B."/>
            <person name="Lipzen A."/>
            <person name="Chen C."/>
            <person name="Yanf M."/>
            <person name="Daum C."/>
            <person name="Ng V."/>
            <person name="Clum A."/>
            <person name="Ohm R."/>
            <person name="Martin F."/>
            <person name="Silar P."/>
            <person name="Natvig D."/>
            <person name="Lalanne C."/>
            <person name="Gautier V."/>
            <person name="Ament-Velasquez S.L."/>
            <person name="Kruys A."/>
            <person name="Hutchinson M.I."/>
            <person name="Powell A.J."/>
            <person name="Barry K."/>
            <person name="Miller A.N."/>
            <person name="Grigoriev I.V."/>
            <person name="Debuchy R."/>
            <person name="Gladieux P."/>
            <person name="Thoren M.H."/>
            <person name="Johannesson H."/>
        </authorList>
    </citation>
    <scope>NUCLEOTIDE SEQUENCE</scope>
    <source>
        <strain evidence="1">PSN293</strain>
    </source>
</reference>
<dbReference type="AlphaFoldDB" id="A0AAN6Y2B3"/>
<keyword evidence="2" id="KW-1185">Reference proteome</keyword>
<accession>A0AAN6Y2B3</accession>
<gene>
    <name evidence="1" type="ORF">QBC37DRAFT_453966</name>
</gene>
<name>A0AAN6Y2B3_9PEZI</name>
<evidence type="ECO:0000313" key="2">
    <source>
        <dbReference type="Proteomes" id="UP001301769"/>
    </source>
</evidence>
<dbReference type="Proteomes" id="UP001301769">
    <property type="component" value="Unassembled WGS sequence"/>
</dbReference>
<reference evidence="1" key="1">
    <citation type="journal article" date="2023" name="Mol. Phylogenet. Evol.">
        <title>Genome-scale phylogeny and comparative genomics of the fungal order Sordariales.</title>
        <authorList>
            <person name="Hensen N."/>
            <person name="Bonometti L."/>
            <person name="Westerberg I."/>
            <person name="Brannstrom I.O."/>
            <person name="Guillou S."/>
            <person name="Cros-Aarteil S."/>
            <person name="Calhoun S."/>
            <person name="Haridas S."/>
            <person name="Kuo A."/>
            <person name="Mondo S."/>
            <person name="Pangilinan J."/>
            <person name="Riley R."/>
            <person name="LaButti K."/>
            <person name="Andreopoulos B."/>
            <person name="Lipzen A."/>
            <person name="Chen C."/>
            <person name="Yan M."/>
            <person name="Daum C."/>
            <person name="Ng V."/>
            <person name="Clum A."/>
            <person name="Steindorff A."/>
            <person name="Ohm R.A."/>
            <person name="Martin F."/>
            <person name="Silar P."/>
            <person name="Natvig D.O."/>
            <person name="Lalanne C."/>
            <person name="Gautier V."/>
            <person name="Ament-Velasquez S.L."/>
            <person name="Kruys A."/>
            <person name="Hutchinson M.I."/>
            <person name="Powell A.J."/>
            <person name="Barry K."/>
            <person name="Miller A.N."/>
            <person name="Grigoriev I.V."/>
            <person name="Debuchy R."/>
            <person name="Gladieux P."/>
            <person name="Hiltunen Thoren M."/>
            <person name="Johannesson H."/>
        </authorList>
    </citation>
    <scope>NUCLEOTIDE SEQUENCE</scope>
    <source>
        <strain evidence="1">PSN293</strain>
    </source>
</reference>
<organism evidence="1 2">
    <name type="scientific">Rhypophila decipiens</name>
    <dbReference type="NCBI Taxonomy" id="261697"/>
    <lineage>
        <taxon>Eukaryota</taxon>
        <taxon>Fungi</taxon>
        <taxon>Dikarya</taxon>
        <taxon>Ascomycota</taxon>
        <taxon>Pezizomycotina</taxon>
        <taxon>Sordariomycetes</taxon>
        <taxon>Sordariomycetidae</taxon>
        <taxon>Sordariales</taxon>
        <taxon>Naviculisporaceae</taxon>
        <taxon>Rhypophila</taxon>
    </lineage>
</organism>
<sequence length="511" mass="57838">MKEVGEETVHGWRVFPHRSDTTILSIQGILVTALLLMLPNLKSARVMIPDGDALLVPSGTASEIADYYRALWRDWSAGEFPICQCQSRVRVRPLEGDIRCFPRLVELELDGKESPNERTDNTMRLLTPEITPNLKTLTLRLGPGRFDRSDGGNSILNLSRITRLTLQSHVRGGLEALGRVLRTCTGLVEFKYAPGGGGGLSIRDKKNVKYCWFGHWFMDYLSPAYSTVEKLTLGSFDCFYDPTGPLPDEYGNQEGIILDSSAMFKSEAKYIRWLSTPLGTTLGKFERLKTLGMWTGNLCRGPMQDSDTDCLVDLVRHCPQLETLNLFVSIWHSFSRISECLYTLAHYQQRHSWNTVQRHSSNTAQRHSWDTTLRKVGVYFYDDPGKTGDTGAPRSDQLRNSFLWELMELMEEWDEDYVISGMDGNYEFPPPLDEGEFTANLGPLTCCMKSTCGIELTVVRNFEEVSYKGSVYLDHYANFPPLPGSKDMLEVDETRLAVTEYCGSVTIKRVF</sequence>
<proteinExistence type="predicted"/>
<comment type="caution">
    <text evidence="1">The sequence shown here is derived from an EMBL/GenBank/DDBJ whole genome shotgun (WGS) entry which is preliminary data.</text>
</comment>
<evidence type="ECO:0000313" key="1">
    <source>
        <dbReference type="EMBL" id="KAK4208047.1"/>
    </source>
</evidence>